<evidence type="ECO:0000313" key="2">
    <source>
        <dbReference type="Proteomes" id="UP000076858"/>
    </source>
</evidence>
<protein>
    <recommendedName>
        <fullName evidence="3">BEN domain-containing protein</fullName>
    </recommendedName>
</protein>
<organism evidence="1 2">
    <name type="scientific">Daphnia magna</name>
    <dbReference type="NCBI Taxonomy" id="35525"/>
    <lineage>
        <taxon>Eukaryota</taxon>
        <taxon>Metazoa</taxon>
        <taxon>Ecdysozoa</taxon>
        <taxon>Arthropoda</taxon>
        <taxon>Crustacea</taxon>
        <taxon>Branchiopoda</taxon>
        <taxon>Diplostraca</taxon>
        <taxon>Cladocera</taxon>
        <taxon>Anomopoda</taxon>
        <taxon>Daphniidae</taxon>
        <taxon>Daphnia</taxon>
    </lineage>
</organism>
<evidence type="ECO:0000313" key="1">
    <source>
        <dbReference type="EMBL" id="KZR98759.1"/>
    </source>
</evidence>
<dbReference type="AlphaFoldDB" id="A0A164GBI6"/>
<dbReference type="Proteomes" id="UP000076858">
    <property type="component" value="Unassembled WGS sequence"/>
</dbReference>
<evidence type="ECO:0008006" key="3">
    <source>
        <dbReference type="Google" id="ProtNLM"/>
    </source>
</evidence>
<accession>A0A164GBI6</accession>
<reference evidence="1 2" key="1">
    <citation type="submission" date="2016-03" db="EMBL/GenBank/DDBJ databases">
        <title>EvidentialGene: Evidence-directed Construction of Genes on Genomes.</title>
        <authorList>
            <person name="Gilbert D.G."/>
            <person name="Choi J.-H."/>
            <person name="Mockaitis K."/>
            <person name="Colbourne J."/>
            <person name="Pfrender M."/>
        </authorList>
    </citation>
    <scope>NUCLEOTIDE SEQUENCE [LARGE SCALE GENOMIC DNA]</scope>
    <source>
        <strain evidence="1 2">Xinb3</strain>
        <tissue evidence="1">Complete organism</tissue>
    </source>
</reference>
<keyword evidence="2" id="KW-1185">Reference proteome</keyword>
<comment type="caution">
    <text evidence="1">The sequence shown here is derived from an EMBL/GenBank/DDBJ whole genome shotgun (WGS) entry which is preliminary data.</text>
</comment>
<dbReference type="Gene3D" id="1.10.10.2590">
    <property type="entry name" value="BEN domain"/>
    <property type="match status" value="1"/>
</dbReference>
<gene>
    <name evidence="1" type="ORF">APZ42_005679</name>
</gene>
<name>A0A164GBI6_9CRUS</name>
<sequence length="59" mass="6931">NTESNKPGLPEDDLNDIIRFVRDTWKNIYGDVLPEKKCPIRVAIRNKLNTECRALKKYK</sequence>
<feature type="non-terminal residue" evidence="1">
    <location>
        <position position="1"/>
    </location>
</feature>
<dbReference type="EMBL" id="LRGB01015928">
    <property type="protein sequence ID" value="KZR98759.1"/>
    <property type="molecule type" value="Genomic_DNA"/>
</dbReference>
<proteinExistence type="predicted"/>